<dbReference type="Gene3D" id="3.40.50.150">
    <property type="entry name" value="Vaccinia Virus protein VP39"/>
    <property type="match status" value="1"/>
</dbReference>
<dbReference type="GO" id="GO:0003723">
    <property type="term" value="F:RNA binding"/>
    <property type="evidence" value="ECO:0007669"/>
    <property type="project" value="UniProtKB-UniRule"/>
</dbReference>
<dbReference type="PANTHER" id="PTHR14911">
    <property type="entry name" value="THUMP DOMAIN-CONTAINING"/>
    <property type="match status" value="1"/>
</dbReference>
<dbReference type="EnsemblMetazoa" id="XM_022803123">
    <property type="protein sequence ID" value="XP_022658858"/>
    <property type="gene ID" value="LOC111249355"/>
</dbReference>
<protein>
    <recommendedName>
        <fullName evidence="5">THUMP domain-containing protein</fullName>
    </recommendedName>
</protein>
<sequence>MCHKISWRLHGEMSSSTMIDNGVAGNEYDLSKATAKPGDPSFRAAETVSVVEEDCASMAAGDEAEYFWSSPEGSTVVEATVVSGLESMAREEIKEKLSLYGQTSRGRVWFTVPNDRLEEIWKLQSVDNLFVVMHRVHHAKFVEDEERDLNYLYGLVANLPWKKNIEVWRRVRAPEQNLDRIFAFEGQPPGQGASGCDLEGLPRFRVTCNRTGPNHKFTSMQTAAKVGAAINDAFRWKVDMKNFNLHIIVNICSKKVDFLIGLTATSLHHRNLIDFGPTSLRSTIAYNMLRLCRIRPSEIICDPLCGGGSIPIEAVRNFQRNFVIAADHHELAIPRCYKNFLHNKPVTNRAELLTWDSTRTPLRSKSIDVLVTDLPFGKRLGRKGDNRIFYPALLREFARISLAGKSRAILLTQDKRSLIKALQTTSRWWRQAYTIGCNVGGLEAAIFVCYRTSAEYYEI</sequence>
<dbReference type="AlphaFoldDB" id="A0A7M7KC70"/>
<dbReference type="OMA" id="RYRVTCE"/>
<dbReference type="KEGG" id="vde:111249355"/>
<dbReference type="GO" id="GO:0005737">
    <property type="term" value="C:cytoplasm"/>
    <property type="evidence" value="ECO:0007669"/>
    <property type="project" value="UniProtKB-SubCell"/>
</dbReference>
<evidence type="ECO:0000259" key="5">
    <source>
        <dbReference type="PROSITE" id="PS51165"/>
    </source>
</evidence>
<comment type="subcellular location">
    <subcellularLocation>
        <location evidence="1">Cytoplasm</location>
    </subcellularLocation>
</comment>
<dbReference type="InterPro" id="IPR029063">
    <property type="entry name" value="SAM-dependent_MTases_sf"/>
</dbReference>
<keyword evidence="4" id="KW-0694">RNA-binding</keyword>
<name>A0A7M7KC70_VARDE</name>
<dbReference type="GeneID" id="111249355"/>
<dbReference type="RefSeq" id="XP_022658859.1">
    <property type="nucleotide sequence ID" value="XM_022803124.1"/>
</dbReference>
<keyword evidence="2" id="KW-0808">Transferase</keyword>
<dbReference type="InterPro" id="IPR000241">
    <property type="entry name" value="RlmKL-like_Mtase"/>
</dbReference>
<dbReference type="InParanoid" id="A0A7M7KC70"/>
<reference evidence="6" key="1">
    <citation type="submission" date="2021-01" db="UniProtKB">
        <authorList>
            <consortium name="EnsemblMetazoa"/>
        </authorList>
    </citation>
    <scope>IDENTIFICATION</scope>
</reference>
<dbReference type="Proteomes" id="UP000594260">
    <property type="component" value="Unplaced"/>
</dbReference>
<dbReference type="CDD" id="cd11715">
    <property type="entry name" value="THUMP_AdoMetMT"/>
    <property type="match status" value="1"/>
</dbReference>
<dbReference type="SUPFAM" id="SSF143437">
    <property type="entry name" value="THUMP domain-like"/>
    <property type="match status" value="1"/>
</dbReference>
<dbReference type="GO" id="GO:0043527">
    <property type="term" value="C:tRNA methyltransferase complex"/>
    <property type="evidence" value="ECO:0007669"/>
    <property type="project" value="UniProtKB-ARBA"/>
</dbReference>
<dbReference type="FunFam" id="3.40.50.150:FF:000073">
    <property type="entry name" value="THUMP domain containing 3"/>
    <property type="match status" value="1"/>
</dbReference>
<proteinExistence type="predicted"/>
<dbReference type="OrthoDB" id="47730at2759"/>
<dbReference type="GO" id="GO:0030488">
    <property type="term" value="P:tRNA methylation"/>
    <property type="evidence" value="ECO:0007669"/>
    <property type="project" value="TreeGrafter"/>
</dbReference>
<dbReference type="PANTHER" id="PTHR14911:SF13">
    <property type="entry name" value="TRNA (GUANINE(6)-N2)-METHYLTRANSFERASE THUMP3"/>
    <property type="match status" value="1"/>
</dbReference>
<accession>A0A7M7KC70</accession>
<dbReference type="EnsemblMetazoa" id="XM_022803124">
    <property type="protein sequence ID" value="XP_022658859"/>
    <property type="gene ID" value="LOC111249355"/>
</dbReference>
<dbReference type="Gene3D" id="3.30.2130.30">
    <property type="match status" value="1"/>
</dbReference>
<dbReference type="PROSITE" id="PS51165">
    <property type="entry name" value="THUMP"/>
    <property type="match status" value="1"/>
</dbReference>
<dbReference type="SMART" id="SM00981">
    <property type="entry name" value="THUMP"/>
    <property type="match status" value="1"/>
</dbReference>
<evidence type="ECO:0000313" key="7">
    <source>
        <dbReference type="Proteomes" id="UP000594260"/>
    </source>
</evidence>
<dbReference type="RefSeq" id="XP_022658858.1">
    <property type="nucleotide sequence ID" value="XM_022803123.1"/>
</dbReference>
<keyword evidence="7" id="KW-1185">Reference proteome</keyword>
<evidence type="ECO:0000256" key="1">
    <source>
        <dbReference type="ARBA" id="ARBA00004496"/>
    </source>
</evidence>
<dbReference type="InterPro" id="IPR004114">
    <property type="entry name" value="THUMP_dom"/>
</dbReference>
<evidence type="ECO:0000256" key="2">
    <source>
        <dbReference type="ARBA" id="ARBA00022603"/>
    </source>
</evidence>
<dbReference type="SUPFAM" id="SSF53335">
    <property type="entry name" value="S-adenosyl-L-methionine-dependent methyltransferases"/>
    <property type="match status" value="1"/>
</dbReference>
<evidence type="ECO:0000313" key="6">
    <source>
        <dbReference type="EnsemblMetazoa" id="XP_022658858"/>
    </source>
</evidence>
<keyword evidence="2" id="KW-0489">Methyltransferase</keyword>
<dbReference type="GO" id="GO:0016423">
    <property type="term" value="F:tRNA (guanine) methyltransferase activity"/>
    <property type="evidence" value="ECO:0007669"/>
    <property type="project" value="TreeGrafter"/>
</dbReference>
<dbReference type="Pfam" id="PF01170">
    <property type="entry name" value="UPF0020"/>
    <property type="match status" value="1"/>
</dbReference>
<evidence type="ECO:0000256" key="3">
    <source>
        <dbReference type="ARBA" id="ARBA00022694"/>
    </source>
</evidence>
<feature type="domain" description="THUMP" evidence="5">
    <location>
        <begin position="153"/>
        <end position="262"/>
    </location>
</feature>
<keyword evidence="3" id="KW-0819">tRNA processing</keyword>
<dbReference type="Pfam" id="PF02926">
    <property type="entry name" value="THUMP"/>
    <property type="match status" value="1"/>
</dbReference>
<organism evidence="6 7">
    <name type="scientific">Varroa destructor</name>
    <name type="common">Honeybee mite</name>
    <dbReference type="NCBI Taxonomy" id="109461"/>
    <lineage>
        <taxon>Eukaryota</taxon>
        <taxon>Metazoa</taxon>
        <taxon>Ecdysozoa</taxon>
        <taxon>Arthropoda</taxon>
        <taxon>Chelicerata</taxon>
        <taxon>Arachnida</taxon>
        <taxon>Acari</taxon>
        <taxon>Parasitiformes</taxon>
        <taxon>Mesostigmata</taxon>
        <taxon>Gamasina</taxon>
        <taxon>Dermanyssoidea</taxon>
        <taxon>Varroidae</taxon>
        <taxon>Varroa</taxon>
    </lineage>
</organism>
<evidence type="ECO:0000256" key="4">
    <source>
        <dbReference type="PROSITE-ProRule" id="PRU00529"/>
    </source>
</evidence>